<protein>
    <recommendedName>
        <fullName evidence="4">Lipoprotein</fullName>
    </recommendedName>
</protein>
<dbReference type="PROSITE" id="PS51257">
    <property type="entry name" value="PROKAR_LIPOPROTEIN"/>
    <property type="match status" value="1"/>
</dbReference>
<evidence type="ECO:0008006" key="4">
    <source>
        <dbReference type="Google" id="ProtNLM"/>
    </source>
</evidence>
<dbReference type="EMBL" id="CABVHX010000018">
    <property type="protein sequence ID" value="VVO16577.1"/>
    <property type="molecule type" value="Genomic_DNA"/>
</dbReference>
<dbReference type="Proteomes" id="UP000325375">
    <property type="component" value="Unassembled WGS sequence"/>
</dbReference>
<feature type="signal peptide" evidence="1">
    <location>
        <begin position="1"/>
        <end position="20"/>
    </location>
</feature>
<dbReference type="RefSeq" id="WP_191626472.1">
    <property type="nucleotide sequence ID" value="NZ_CABVHX010000018.1"/>
</dbReference>
<gene>
    <name evidence="2" type="ORF">PS718_03868</name>
</gene>
<proteinExistence type="predicted"/>
<evidence type="ECO:0000256" key="1">
    <source>
        <dbReference type="SAM" id="SignalP"/>
    </source>
</evidence>
<accession>A0A5E7DGI2</accession>
<feature type="chain" id="PRO_5022837196" description="Lipoprotein" evidence="1">
    <location>
        <begin position="21"/>
        <end position="231"/>
    </location>
</feature>
<keyword evidence="1" id="KW-0732">Signal</keyword>
<dbReference type="AlphaFoldDB" id="A0A5E7DGI2"/>
<evidence type="ECO:0000313" key="3">
    <source>
        <dbReference type="Proteomes" id="UP000325375"/>
    </source>
</evidence>
<name>A0A5E7DGI2_PSEFL</name>
<organism evidence="2 3">
    <name type="scientific">Pseudomonas fluorescens</name>
    <dbReference type="NCBI Taxonomy" id="294"/>
    <lineage>
        <taxon>Bacteria</taxon>
        <taxon>Pseudomonadati</taxon>
        <taxon>Pseudomonadota</taxon>
        <taxon>Gammaproteobacteria</taxon>
        <taxon>Pseudomonadales</taxon>
        <taxon>Pseudomonadaceae</taxon>
        <taxon>Pseudomonas</taxon>
    </lineage>
</organism>
<evidence type="ECO:0000313" key="2">
    <source>
        <dbReference type="EMBL" id="VVO16577.1"/>
    </source>
</evidence>
<reference evidence="2 3" key="1">
    <citation type="submission" date="2019-09" db="EMBL/GenBank/DDBJ databases">
        <authorList>
            <person name="Chandra G."/>
            <person name="Truman W A."/>
        </authorList>
    </citation>
    <scope>NUCLEOTIDE SEQUENCE [LARGE SCALE GENOMIC DNA]</scope>
    <source>
        <strain evidence="2">PS718</strain>
    </source>
</reference>
<sequence length="231" mass="24604" precursor="true">MKTFVGIVCALVLLSGCVTKDLSNEDRQQIKTLKVLPVYVAVDNFKYTSMTQAWGAGLGAGAGAATGMASGASAVGTSALTGVGAVAGTQVADVATGDISRAILNNMKNNDIDLSKLIRQSFAKRIEQERLFTLAGEGEAADAEIEILVSQWGLCLKNYSTVLYPVIGATASIKRNGSAVWRNFETVTVFNDANTIAYTPEQYATDPETLRKAFTHVSDLVMNKLVDDLKQ</sequence>